<protein>
    <submittedName>
        <fullName evidence="1">Uncharacterized protein</fullName>
    </submittedName>
</protein>
<dbReference type="OrthoDB" id="9899220at2"/>
<dbReference type="RefSeq" id="WP_132743741.1">
    <property type="nucleotide sequence ID" value="NZ_SLXK01000003.1"/>
</dbReference>
<dbReference type="EMBL" id="SLXK01000003">
    <property type="protein sequence ID" value="TCP31197.1"/>
    <property type="molecule type" value="Genomic_DNA"/>
</dbReference>
<sequence length="138" mass="16450">MTNIPEYHYNIILLDLNNDLSDKEIEEVVDEIGVSTDIDDLDVSIMKQKYITENQDMVLKNDIKPGKYPYFLITRGLNEKMNQIRDEYKQKHRIKNMLKMISPTELHYATQDYMLNFEHTVFHTDNINEVINYFEGIQ</sequence>
<gene>
    <name evidence="1" type="ORF">EV207_10380</name>
</gene>
<dbReference type="AlphaFoldDB" id="A0A4R2P8M3"/>
<dbReference type="Proteomes" id="UP000295416">
    <property type="component" value="Unassembled WGS sequence"/>
</dbReference>
<comment type="caution">
    <text evidence="1">The sequence shown here is derived from an EMBL/GenBank/DDBJ whole genome shotgun (WGS) entry which is preliminary data.</text>
</comment>
<proteinExistence type="predicted"/>
<name>A0A4R2P8M3_9BACL</name>
<keyword evidence="2" id="KW-1185">Reference proteome</keyword>
<evidence type="ECO:0000313" key="2">
    <source>
        <dbReference type="Proteomes" id="UP000295416"/>
    </source>
</evidence>
<reference evidence="1 2" key="1">
    <citation type="submission" date="2019-03" db="EMBL/GenBank/DDBJ databases">
        <title>Genomic Encyclopedia of Type Strains, Phase IV (KMG-IV): sequencing the most valuable type-strain genomes for metagenomic binning, comparative biology and taxonomic classification.</title>
        <authorList>
            <person name="Goeker M."/>
        </authorList>
    </citation>
    <scope>NUCLEOTIDE SEQUENCE [LARGE SCALE GENOMIC DNA]</scope>
    <source>
        <strain evidence="1 2">DSM 19377</strain>
    </source>
</reference>
<organism evidence="1 2">
    <name type="scientific">Scopulibacillus darangshiensis</name>
    <dbReference type="NCBI Taxonomy" id="442528"/>
    <lineage>
        <taxon>Bacteria</taxon>
        <taxon>Bacillati</taxon>
        <taxon>Bacillota</taxon>
        <taxon>Bacilli</taxon>
        <taxon>Bacillales</taxon>
        <taxon>Sporolactobacillaceae</taxon>
        <taxon>Scopulibacillus</taxon>
    </lineage>
</organism>
<accession>A0A4R2P8M3</accession>
<evidence type="ECO:0000313" key="1">
    <source>
        <dbReference type="EMBL" id="TCP31197.1"/>
    </source>
</evidence>